<dbReference type="SUPFAM" id="SSF52129">
    <property type="entry name" value="Caspase-like"/>
    <property type="match status" value="1"/>
</dbReference>
<proteinExistence type="predicted"/>
<dbReference type="GO" id="GO:0005737">
    <property type="term" value="C:cytoplasm"/>
    <property type="evidence" value="ECO:0007669"/>
    <property type="project" value="TreeGrafter"/>
</dbReference>
<reference evidence="4" key="1">
    <citation type="submission" date="2020-01" db="EMBL/GenBank/DDBJ databases">
        <authorList>
            <person name="Meier V. D."/>
            <person name="Meier V D."/>
        </authorList>
    </citation>
    <scope>NUCLEOTIDE SEQUENCE</scope>
    <source>
        <strain evidence="4">HLG_WM_MAG_03</strain>
    </source>
</reference>
<dbReference type="AlphaFoldDB" id="A0A6S6U5R9"/>
<sequence length="438" mass="49523">MKKLLLALLILSSTLWAEKHALMVGVNDVKGEFHLNVNLDLEMMKVLLKKAGFEVHTLEGNKASLTEIRKKFKSFYSLGKNDTFLFYYTGHGARMRGVNENEPIDNFFVMHSTDFDNNLTIVNSGALTDNEYSMHLHNIIAQKVSIIDACHSATLYKSLSKSKFVKSILPQKGSETIFDRANNIENFQSFKPNNLINLSAAKDNQQAEISPKGSIFTLVLIDLIKKNPNMTFKTLEKKIIGLIKPTALRIAKQTGADVKGKFTPEIYTAPASLKNLRVKDIFVKKKKANPSLSSVLESKPSSKPQRTKQLSISTADNKTKYPEGKPIKFNITSTVKEGYLYLFEKKRNNYTLLGERKLQNCQNMGKEKYCKFDNIYASKPLGKSVAYVVVTKKALVINKKAIKKNFEITEEFFDVEENLATQIKKERVDQISLTLDII</sequence>
<feature type="chain" id="PRO_5027867188" description="Peptidase C14 caspase domain-containing protein" evidence="2">
    <location>
        <begin position="18"/>
        <end position="438"/>
    </location>
</feature>
<dbReference type="GO" id="GO:0006508">
    <property type="term" value="P:proteolysis"/>
    <property type="evidence" value="ECO:0007669"/>
    <property type="project" value="InterPro"/>
</dbReference>
<accession>A0A6S6U5R9</accession>
<evidence type="ECO:0000313" key="4">
    <source>
        <dbReference type="EMBL" id="CAA6825627.1"/>
    </source>
</evidence>
<dbReference type="PANTHER" id="PTHR48104:SF30">
    <property type="entry name" value="METACASPASE-1"/>
    <property type="match status" value="1"/>
</dbReference>
<feature type="signal peptide" evidence="2">
    <location>
        <begin position="1"/>
        <end position="17"/>
    </location>
</feature>
<dbReference type="PANTHER" id="PTHR48104">
    <property type="entry name" value="METACASPASE-4"/>
    <property type="match status" value="1"/>
</dbReference>
<dbReference type="InterPro" id="IPR011600">
    <property type="entry name" value="Pept_C14_caspase"/>
</dbReference>
<dbReference type="GO" id="GO:0004197">
    <property type="term" value="F:cysteine-type endopeptidase activity"/>
    <property type="evidence" value="ECO:0007669"/>
    <property type="project" value="InterPro"/>
</dbReference>
<feature type="domain" description="Peptidase C14 caspase" evidence="3">
    <location>
        <begin position="19"/>
        <end position="239"/>
    </location>
</feature>
<dbReference type="EMBL" id="CACVAR010000392">
    <property type="protein sequence ID" value="CAA6825627.1"/>
    <property type="molecule type" value="Genomic_DNA"/>
</dbReference>
<gene>
    <name evidence="4" type="ORF">HELGO_WM25781</name>
</gene>
<name>A0A6S6U5R9_9BACT</name>
<dbReference type="InterPro" id="IPR050452">
    <property type="entry name" value="Metacaspase"/>
</dbReference>
<dbReference type="Gene3D" id="3.40.50.1460">
    <property type="match status" value="1"/>
</dbReference>
<evidence type="ECO:0000259" key="3">
    <source>
        <dbReference type="Pfam" id="PF00656"/>
    </source>
</evidence>
<organism evidence="4">
    <name type="scientific">uncultured Sulfurovum sp</name>
    <dbReference type="NCBI Taxonomy" id="269237"/>
    <lineage>
        <taxon>Bacteria</taxon>
        <taxon>Pseudomonadati</taxon>
        <taxon>Campylobacterota</taxon>
        <taxon>Epsilonproteobacteria</taxon>
        <taxon>Campylobacterales</taxon>
        <taxon>Sulfurovaceae</taxon>
        <taxon>Sulfurovum</taxon>
        <taxon>environmental samples</taxon>
    </lineage>
</organism>
<protein>
    <recommendedName>
        <fullName evidence="3">Peptidase C14 caspase domain-containing protein</fullName>
    </recommendedName>
</protein>
<evidence type="ECO:0000256" key="1">
    <source>
        <dbReference type="SAM" id="MobiDB-lite"/>
    </source>
</evidence>
<keyword evidence="2" id="KW-0732">Signal</keyword>
<feature type="region of interest" description="Disordered" evidence="1">
    <location>
        <begin position="293"/>
        <end position="319"/>
    </location>
</feature>
<evidence type="ECO:0000256" key="2">
    <source>
        <dbReference type="SAM" id="SignalP"/>
    </source>
</evidence>
<dbReference type="Pfam" id="PF00656">
    <property type="entry name" value="Peptidase_C14"/>
    <property type="match status" value="1"/>
</dbReference>
<feature type="compositionally biased region" description="Polar residues" evidence="1">
    <location>
        <begin position="307"/>
        <end position="316"/>
    </location>
</feature>
<dbReference type="InterPro" id="IPR029030">
    <property type="entry name" value="Caspase-like_dom_sf"/>
</dbReference>
<feature type="compositionally biased region" description="Low complexity" evidence="1">
    <location>
        <begin position="293"/>
        <end position="304"/>
    </location>
</feature>